<organism evidence="1 2">
    <name type="scientific">Panicum virgatum</name>
    <name type="common">Blackwell switchgrass</name>
    <dbReference type="NCBI Taxonomy" id="38727"/>
    <lineage>
        <taxon>Eukaryota</taxon>
        <taxon>Viridiplantae</taxon>
        <taxon>Streptophyta</taxon>
        <taxon>Embryophyta</taxon>
        <taxon>Tracheophyta</taxon>
        <taxon>Spermatophyta</taxon>
        <taxon>Magnoliopsida</taxon>
        <taxon>Liliopsida</taxon>
        <taxon>Poales</taxon>
        <taxon>Poaceae</taxon>
        <taxon>PACMAD clade</taxon>
        <taxon>Panicoideae</taxon>
        <taxon>Panicodae</taxon>
        <taxon>Paniceae</taxon>
        <taxon>Panicinae</taxon>
        <taxon>Panicum</taxon>
        <taxon>Panicum sect. Hiantes</taxon>
    </lineage>
</organism>
<dbReference type="AlphaFoldDB" id="A0A8T0QX51"/>
<dbReference type="Proteomes" id="UP000823388">
    <property type="component" value="Chromosome 6N"/>
</dbReference>
<keyword evidence="2" id="KW-1185">Reference proteome</keyword>
<proteinExistence type="predicted"/>
<accession>A0A8T0QX51</accession>
<name>A0A8T0QX51_PANVG</name>
<evidence type="ECO:0000313" key="1">
    <source>
        <dbReference type="EMBL" id="KAG2577558.1"/>
    </source>
</evidence>
<dbReference type="EMBL" id="CM029048">
    <property type="protein sequence ID" value="KAG2577558.1"/>
    <property type="molecule type" value="Genomic_DNA"/>
</dbReference>
<reference evidence="1" key="1">
    <citation type="submission" date="2020-05" db="EMBL/GenBank/DDBJ databases">
        <title>WGS assembly of Panicum virgatum.</title>
        <authorList>
            <person name="Lovell J.T."/>
            <person name="Jenkins J."/>
            <person name="Shu S."/>
            <person name="Juenger T.E."/>
            <person name="Schmutz J."/>
        </authorList>
    </citation>
    <scope>NUCLEOTIDE SEQUENCE</scope>
    <source>
        <strain evidence="1">AP13</strain>
    </source>
</reference>
<sequence>MVRPKGDFDSAGVGSMRRRVVPPSCMSEEQFHLDEICTDCLWLDCAEDDGTFISRPPDPLSCWTVENSTVDGCRRPGC</sequence>
<evidence type="ECO:0000313" key="2">
    <source>
        <dbReference type="Proteomes" id="UP000823388"/>
    </source>
</evidence>
<gene>
    <name evidence="1" type="ORF">PVAP13_6NG210900</name>
</gene>
<protein>
    <submittedName>
        <fullName evidence="1">Uncharacterized protein</fullName>
    </submittedName>
</protein>
<comment type="caution">
    <text evidence="1">The sequence shown here is derived from an EMBL/GenBank/DDBJ whole genome shotgun (WGS) entry which is preliminary data.</text>
</comment>